<comment type="caution">
    <text evidence="3">The sequence shown here is derived from an EMBL/GenBank/DDBJ whole genome shotgun (WGS) entry which is preliminary data.</text>
</comment>
<proteinExistence type="predicted"/>
<dbReference type="CDD" id="cd00995">
    <property type="entry name" value="PBP2_NikA_DppA_OppA_like"/>
    <property type="match status" value="1"/>
</dbReference>
<dbReference type="PANTHER" id="PTHR30290:SF83">
    <property type="entry name" value="ABC TRANSPORTER SUBSTRATE-BINDING PROTEIN"/>
    <property type="match status" value="1"/>
</dbReference>
<dbReference type="Gene3D" id="3.90.76.10">
    <property type="entry name" value="Dipeptide-binding Protein, Domain 1"/>
    <property type="match status" value="1"/>
</dbReference>
<name>A0ABW2S544_9NOCA</name>
<evidence type="ECO:0000256" key="1">
    <source>
        <dbReference type="SAM" id="SignalP"/>
    </source>
</evidence>
<keyword evidence="1" id="KW-0732">Signal</keyword>
<dbReference type="Proteomes" id="UP001596484">
    <property type="component" value="Unassembled WGS sequence"/>
</dbReference>
<gene>
    <name evidence="3" type="ORF">ACFQS9_25575</name>
</gene>
<dbReference type="RefSeq" id="WP_378409346.1">
    <property type="nucleotide sequence ID" value="NZ_JBHTCS010000030.1"/>
</dbReference>
<feature type="signal peptide" evidence="1">
    <location>
        <begin position="1"/>
        <end position="24"/>
    </location>
</feature>
<dbReference type="InterPro" id="IPR030678">
    <property type="entry name" value="Peptide/Ni-bd"/>
</dbReference>
<dbReference type="PROSITE" id="PS51257">
    <property type="entry name" value="PROKAR_LIPOPROTEIN"/>
    <property type="match status" value="1"/>
</dbReference>
<evidence type="ECO:0000313" key="3">
    <source>
        <dbReference type="EMBL" id="MFC7451271.1"/>
    </source>
</evidence>
<dbReference type="PIRSF" id="PIRSF002741">
    <property type="entry name" value="MppA"/>
    <property type="match status" value="1"/>
</dbReference>
<dbReference type="PANTHER" id="PTHR30290">
    <property type="entry name" value="PERIPLASMIC BINDING COMPONENT OF ABC TRANSPORTER"/>
    <property type="match status" value="1"/>
</dbReference>
<dbReference type="EMBL" id="JBHTCS010000030">
    <property type="protein sequence ID" value="MFC7451271.1"/>
    <property type="molecule type" value="Genomic_DNA"/>
</dbReference>
<feature type="chain" id="PRO_5046164819" evidence="1">
    <location>
        <begin position="25"/>
        <end position="535"/>
    </location>
</feature>
<dbReference type="Gene3D" id="3.40.190.10">
    <property type="entry name" value="Periplasmic binding protein-like II"/>
    <property type="match status" value="1"/>
</dbReference>
<dbReference type="InterPro" id="IPR000914">
    <property type="entry name" value="SBP_5_dom"/>
</dbReference>
<reference evidence="4" key="1">
    <citation type="journal article" date="2019" name="Int. J. Syst. Evol. Microbiol.">
        <title>The Global Catalogue of Microorganisms (GCM) 10K type strain sequencing project: providing services to taxonomists for standard genome sequencing and annotation.</title>
        <authorList>
            <consortium name="The Broad Institute Genomics Platform"/>
            <consortium name="The Broad Institute Genome Sequencing Center for Infectious Disease"/>
            <person name="Wu L."/>
            <person name="Ma J."/>
        </authorList>
    </citation>
    <scope>NUCLEOTIDE SEQUENCE [LARGE SCALE GENOMIC DNA]</scope>
    <source>
        <strain evidence="4">ICMP 19430</strain>
    </source>
</reference>
<evidence type="ECO:0000313" key="4">
    <source>
        <dbReference type="Proteomes" id="UP001596484"/>
    </source>
</evidence>
<dbReference type="SUPFAM" id="SSF53850">
    <property type="entry name" value="Periplasmic binding protein-like II"/>
    <property type="match status" value="1"/>
</dbReference>
<evidence type="ECO:0000259" key="2">
    <source>
        <dbReference type="Pfam" id="PF00496"/>
    </source>
</evidence>
<protein>
    <submittedName>
        <fullName evidence="3">ABC transporter substrate-binding protein</fullName>
    </submittedName>
</protein>
<organism evidence="3 4">
    <name type="scientific">Rhodococcus daqingensis</name>
    <dbReference type="NCBI Taxonomy" id="2479363"/>
    <lineage>
        <taxon>Bacteria</taxon>
        <taxon>Bacillati</taxon>
        <taxon>Actinomycetota</taxon>
        <taxon>Actinomycetes</taxon>
        <taxon>Mycobacteriales</taxon>
        <taxon>Nocardiaceae</taxon>
        <taxon>Rhodococcus</taxon>
    </lineage>
</organism>
<feature type="domain" description="Solute-binding protein family 5" evidence="2">
    <location>
        <begin position="78"/>
        <end position="455"/>
    </location>
</feature>
<dbReference type="Gene3D" id="3.10.105.10">
    <property type="entry name" value="Dipeptide-binding Protein, Domain 3"/>
    <property type="match status" value="1"/>
</dbReference>
<sequence>MKFHRVTALTALALSGVLVLSACASSSGGDSGVVTVNGSEPQNPLIPTNTNENGGGRIVDRLFAGLESYDAMGNARHEVAQSIETTDSTSFVITIKPDWTFTDGTLVTAKSFVDAWNFGALSTNAQLQSSFFEPIVGYDEVSADPPTAQTMSGLKIVDDTTFTVDLKQPTVDFTLRLGFTPFYPLPEAAFRDMEAFGQRPIGNGPYTFADGDAWQHNVTLDLVPNPDYRGNRTPNNDGLRFVFYSSLDTAYSDLQADNLDVLDTVPESALSTFRADLGDRALEAPTAQNAQIGIPGNLPHFAGQEGSLRRQALSRAINREQITRQIFQGLRTPARDFTASSLPGFNANLPGASALEFDPEGAKALWAQADALSPWSGRFQIAYNSDGGHQAWVDAAANSIRNTLGIDAVGAPYPTFKQIRTEITNRTIGTAFRSGWQGDYPSILEFLEPQFVTGAGSNDEDYSNRAFDDLVRRAAAAPGQEESFALAGQAQEILLRDLPVLPLWDYIAAAGHSEAVSDVQISWNGLPMYEAIEKS</sequence>
<dbReference type="Pfam" id="PF00496">
    <property type="entry name" value="SBP_bac_5"/>
    <property type="match status" value="1"/>
</dbReference>
<dbReference type="InterPro" id="IPR039424">
    <property type="entry name" value="SBP_5"/>
</dbReference>
<keyword evidence="4" id="KW-1185">Reference proteome</keyword>
<accession>A0ABW2S544</accession>